<organism evidence="2">
    <name type="scientific">freshwater metagenome</name>
    <dbReference type="NCBI Taxonomy" id="449393"/>
    <lineage>
        <taxon>unclassified sequences</taxon>
        <taxon>metagenomes</taxon>
        <taxon>ecological metagenomes</taxon>
    </lineage>
</organism>
<name>A0A6J7CV80_9ZZZZ</name>
<evidence type="ECO:0000256" key="1">
    <source>
        <dbReference type="SAM" id="Phobius"/>
    </source>
</evidence>
<feature type="transmembrane region" description="Helical" evidence="1">
    <location>
        <begin position="53"/>
        <end position="72"/>
    </location>
</feature>
<accession>A0A6J7CV80</accession>
<sequence>MAAEAPDGIRGSAFGLLATVQSVGNLLASSIGWAVTTLVCAGFAFAPRGEWAWAAMVIALGDPGLTVLYSIFVDVGFGIGTITLSQAVAMGSGPLDGCVLAVEAFRGRVRKMSERWVV</sequence>
<keyword evidence="1" id="KW-1133">Transmembrane helix</keyword>
<keyword evidence="1" id="KW-0812">Transmembrane</keyword>
<gene>
    <name evidence="2" type="ORF">UFOPK3402_00193</name>
</gene>
<evidence type="ECO:0000313" key="2">
    <source>
        <dbReference type="EMBL" id="CAB4860688.1"/>
    </source>
</evidence>
<reference evidence="2" key="1">
    <citation type="submission" date="2020-05" db="EMBL/GenBank/DDBJ databases">
        <authorList>
            <person name="Chiriac C."/>
            <person name="Salcher M."/>
            <person name="Ghai R."/>
            <person name="Kavagutti S V."/>
        </authorList>
    </citation>
    <scope>NUCLEOTIDE SEQUENCE</scope>
</reference>
<proteinExistence type="predicted"/>
<feature type="transmembrane region" description="Helical" evidence="1">
    <location>
        <begin position="26"/>
        <end position="46"/>
    </location>
</feature>
<protein>
    <submittedName>
        <fullName evidence="2">Unannotated protein</fullName>
    </submittedName>
</protein>
<keyword evidence="1" id="KW-0472">Membrane</keyword>
<dbReference type="AlphaFoldDB" id="A0A6J7CV80"/>
<dbReference type="EMBL" id="CAFBLS010000014">
    <property type="protein sequence ID" value="CAB4860688.1"/>
    <property type="molecule type" value="Genomic_DNA"/>
</dbReference>